<dbReference type="OrthoDB" id="10268103at2759"/>
<organism evidence="3 4">
    <name type="scientific">Monilinia vaccinii-corymbosi</name>
    <dbReference type="NCBI Taxonomy" id="61207"/>
    <lineage>
        <taxon>Eukaryota</taxon>
        <taxon>Fungi</taxon>
        <taxon>Dikarya</taxon>
        <taxon>Ascomycota</taxon>
        <taxon>Pezizomycotina</taxon>
        <taxon>Leotiomycetes</taxon>
        <taxon>Helotiales</taxon>
        <taxon>Sclerotiniaceae</taxon>
        <taxon>Monilinia</taxon>
    </lineage>
</organism>
<dbReference type="PANTHER" id="PTHR11138:SF5">
    <property type="entry name" value="METHIONYL-TRNA FORMYLTRANSFERASE, MITOCHONDRIAL"/>
    <property type="match status" value="1"/>
</dbReference>
<accession>A0A8A3PDI3</accession>
<dbReference type="CDD" id="cd08646">
    <property type="entry name" value="FMT_core_Met-tRNA-FMT_N"/>
    <property type="match status" value="1"/>
</dbReference>
<dbReference type="InterPro" id="IPR036477">
    <property type="entry name" value="Formyl_transf_N_sf"/>
</dbReference>
<sequence>MGLKLKSSSFLLGRIVNPSKPFPIYGFNPRLFGTNNAPTASKPLRILFCGSDSFSCESLRCLAKENRKFPGEIASIDVLIRPGKPHGRKLMEIREVPLKHVAEELGLPIHERDTFTGWDLPKPDGESINLIVAVSFGLFVPPRILNSVEYGGINVHPSLLPQYRGAAPIHHTIMNGDTVTGVTLQTLDPHKFDNGTILSQEAFPVPQPDTINFQGLLDFITPKAANLLVQGIRDRVFMNPDAIQLIKPAPKIKPIDRYIDFEKGISIDVERRYRALGRLWCYTRTWWSAKAKKRTIFKDFEVVTLSKKPIVPESQLQRVYRAFPKWEFLCIPVYPDPVYPGSITIPTVENGVGLRVKQILVEGQVAGSAIDAMHKVSKLTKDENHEGAMFMAVALTDFSEDGSQVVLRHDKGVVYEEKHLDSSQTLKINQARLIYHREP</sequence>
<dbReference type="AlphaFoldDB" id="A0A8A3PDI3"/>
<dbReference type="PANTHER" id="PTHR11138">
    <property type="entry name" value="METHIONYL-TRNA FORMYLTRANSFERASE"/>
    <property type="match status" value="1"/>
</dbReference>
<evidence type="ECO:0000313" key="4">
    <source>
        <dbReference type="Proteomes" id="UP000672032"/>
    </source>
</evidence>
<protein>
    <recommendedName>
        <fullName evidence="1">methionyl-tRNA formyltransferase</fullName>
        <ecNumber evidence="1">2.1.2.9</ecNumber>
    </recommendedName>
</protein>
<dbReference type="EMBL" id="CP063407">
    <property type="protein sequence ID" value="QSZ33168.1"/>
    <property type="molecule type" value="Genomic_DNA"/>
</dbReference>
<dbReference type="GO" id="GO:0005739">
    <property type="term" value="C:mitochondrion"/>
    <property type="evidence" value="ECO:0007669"/>
    <property type="project" value="TreeGrafter"/>
</dbReference>
<evidence type="ECO:0000256" key="1">
    <source>
        <dbReference type="ARBA" id="ARBA00012261"/>
    </source>
</evidence>
<dbReference type="Gene3D" id="3.40.50.12230">
    <property type="match status" value="1"/>
</dbReference>
<reference evidence="3" key="1">
    <citation type="submission" date="2020-10" db="EMBL/GenBank/DDBJ databases">
        <title>Genome Sequence of Monilinia vaccinii-corymbosi Sheds Light on Mummy Berry Disease Infection of Blueberry and Mating Type.</title>
        <authorList>
            <person name="Yow A.G."/>
            <person name="Zhang Y."/>
            <person name="Bansal K."/>
            <person name="Eacker S.M."/>
            <person name="Sullivan S."/>
            <person name="Liachko I."/>
            <person name="Cubeta M.A."/>
            <person name="Rollins J.A."/>
            <person name="Ashrafi H."/>
        </authorList>
    </citation>
    <scope>NUCLEOTIDE SEQUENCE</scope>
    <source>
        <strain evidence="3">RL-1</strain>
    </source>
</reference>
<dbReference type="InterPro" id="IPR041711">
    <property type="entry name" value="Met-tRNA-FMT_N"/>
</dbReference>
<dbReference type="EC" id="2.1.2.9" evidence="1"/>
<gene>
    <name evidence="3" type="ORF">DSL72_002754</name>
</gene>
<dbReference type="Proteomes" id="UP000672032">
    <property type="component" value="Chromosome 3"/>
</dbReference>
<evidence type="ECO:0000313" key="3">
    <source>
        <dbReference type="EMBL" id="QSZ33168.1"/>
    </source>
</evidence>
<feature type="domain" description="Formyl transferase N-terminal" evidence="2">
    <location>
        <begin position="45"/>
        <end position="211"/>
    </location>
</feature>
<proteinExistence type="predicted"/>
<dbReference type="Pfam" id="PF00551">
    <property type="entry name" value="Formyl_trans_N"/>
    <property type="match status" value="1"/>
</dbReference>
<dbReference type="InterPro" id="IPR002376">
    <property type="entry name" value="Formyl_transf_N"/>
</dbReference>
<dbReference type="GO" id="GO:0004479">
    <property type="term" value="F:methionyl-tRNA formyltransferase activity"/>
    <property type="evidence" value="ECO:0007669"/>
    <property type="project" value="UniProtKB-EC"/>
</dbReference>
<name>A0A8A3PDI3_9HELO</name>
<evidence type="ECO:0000259" key="2">
    <source>
        <dbReference type="Pfam" id="PF00551"/>
    </source>
</evidence>
<keyword evidence="4" id="KW-1185">Reference proteome</keyword>
<dbReference type="SUPFAM" id="SSF53328">
    <property type="entry name" value="Formyltransferase"/>
    <property type="match status" value="1"/>
</dbReference>